<evidence type="ECO:0000313" key="2">
    <source>
        <dbReference type="Proteomes" id="UP001589834"/>
    </source>
</evidence>
<proteinExistence type="predicted"/>
<gene>
    <name evidence="1" type="ORF">ACFFGG_11340</name>
</gene>
<sequence length="141" mass="13795">MSWTVSDALALAQLQATLTRLGAAPGPAVLRLYTSTPPTGAVTDPGGHQAEIALASPPGAITAGVLKLAMAGGASAMVLASGIPRWGLLVAGDGVPLARGLVTDDAHAGDIRVAGGSTPAGDDSPQLYAGGLVALTETFLT</sequence>
<protein>
    <submittedName>
        <fullName evidence="1">Uncharacterized protein</fullName>
    </submittedName>
</protein>
<dbReference type="Proteomes" id="UP001589834">
    <property type="component" value="Unassembled WGS sequence"/>
</dbReference>
<name>A0ABV6PVS1_9BURK</name>
<accession>A0ABV6PVS1</accession>
<dbReference type="EMBL" id="JBHLTN010000021">
    <property type="protein sequence ID" value="MFC0593153.1"/>
    <property type="molecule type" value="Genomic_DNA"/>
</dbReference>
<dbReference type="RefSeq" id="WP_377483126.1">
    <property type="nucleotide sequence ID" value="NZ_JBHLTN010000021.1"/>
</dbReference>
<reference evidence="1 2" key="1">
    <citation type="submission" date="2024-09" db="EMBL/GenBank/DDBJ databases">
        <authorList>
            <person name="Sun Q."/>
            <person name="Mori K."/>
        </authorList>
    </citation>
    <scope>NUCLEOTIDE SEQUENCE [LARGE SCALE GENOMIC DNA]</scope>
    <source>
        <strain evidence="1 2">NCAIM B.02336</strain>
    </source>
</reference>
<evidence type="ECO:0000313" key="1">
    <source>
        <dbReference type="EMBL" id="MFC0593153.1"/>
    </source>
</evidence>
<organism evidence="1 2">
    <name type="scientific">Ottowia pentelensis</name>
    <dbReference type="NCBI Taxonomy" id="511108"/>
    <lineage>
        <taxon>Bacteria</taxon>
        <taxon>Pseudomonadati</taxon>
        <taxon>Pseudomonadota</taxon>
        <taxon>Betaproteobacteria</taxon>
        <taxon>Burkholderiales</taxon>
        <taxon>Comamonadaceae</taxon>
        <taxon>Ottowia</taxon>
    </lineage>
</organism>
<keyword evidence="2" id="KW-1185">Reference proteome</keyword>
<comment type="caution">
    <text evidence="1">The sequence shown here is derived from an EMBL/GenBank/DDBJ whole genome shotgun (WGS) entry which is preliminary data.</text>
</comment>